<dbReference type="Proteomes" id="UP000075920">
    <property type="component" value="Unassembled WGS sequence"/>
</dbReference>
<accession>A0A182VPT1</accession>
<evidence type="ECO:0000313" key="3">
    <source>
        <dbReference type="Proteomes" id="UP000075920"/>
    </source>
</evidence>
<proteinExistence type="predicted"/>
<dbReference type="InterPro" id="IPR042378">
    <property type="entry name" value="IDD"/>
</dbReference>
<dbReference type="PANTHER" id="PTHR15256">
    <property type="entry name" value="INTEGRAL MEMBRANE PROTEIN DGCR2/IDD"/>
    <property type="match status" value="1"/>
</dbReference>
<dbReference type="GO" id="GO:0016020">
    <property type="term" value="C:membrane"/>
    <property type="evidence" value="ECO:0007669"/>
    <property type="project" value="TreeGrafter"/>
</dbReference>
<keyword evidence="3" id="KW-1185">Reference proteome</keyword>
<reference evidence="3" key="1">
    <citation type="submission" date="2013-03" db="EMBL/GenBank/DDBJ databases">
        <title>The Genome Sequence of Anopheles minimus MINIMUS1.</title>
        <authorList>
            <consortium name="The Broad Institute Genomics Platform"/>
            <person name="Neafsey D.E."/>
            <person name="Walton C."/>
            <person name="Walker B."/>
            <person name="Young S.K."/>
            <person name="Zeng Q."/>
            <person name="Gargeya S."/>
            <person name="Fitzgerald M."/>
            <person name="Haas B."/>
            <person name="Abouelleil A."/>
            <person name="Allen A.W."/>
            <person name="Alvarado L."/>
            <person name="Arachchi H.M."/>
            <person name="Berlin A.M."/>
            <person name="Chapman S.B."/>
            <person name="Gainer-Dewar J."/>
            <person name="Goldberg J."/>
            <person name="Griggs A."/>
            <person name="Gujja S."/>
            <person name="Hansen M."/>
            <person name="Howarth C."/>
            <person name="Imamovic A."/>
            <person name="Ireland A."/>
            <person name="Larimer J."/>
            <person name="McCowan C."/>
            <person name="Murphy C."/>
            <person name="Pearson M."/>
            <person name="Poon T.W."/>
            <person name="Priest M."/>
            <person name="Roberts A."/>
            <person name="Saif S."/>
            <person name="Shea T."/>
            <person name="Sisk P."/>
            <person name="Sykes S."/>
            <person name="Wortman J."/>
            <person name="Nusbaum C."/>
            <person name="Birren B."/>
        </authorList>
    </citation>
    <scope>NUCLEOTIDE SEQUENCE [LARGE SCALE GENOMIC DNA]</scope>
    <source>
        <strain evidence="3">MINIMUS1</strain>
    </source>
</reference>
<dbReference type="VEuPathDB" id="VectorBase:AMIN000060"/>
<dbReference type="EnsemblMetazoa" id="AMIN000060-RA">
    <property type="protein sequence ID" value="AMIN000060-PA"/>
    <property type="gene ID" value="AMIN000060"/>
</dbReference>
<dbReference type="AlphaFoldDB" id="A0A182VPT1"/>
<evidence type="ECO:0000313" key="2">
    <source>
        <dbReference type="EnsemblMetazoa" id="AMIN000060-PA"/>
    </source>
</evidence>
<evidence type="ECO:0000256" key="1">
    <source>
        <dbReference type="SAM" id="MobiDB-lite"/>
    </source>
</evidence>
<name>A0A182VPT1_9DIPT</name>
<evidence type="ECO:0008006" key="4">
    <source>
        <dbReference type="Google" id="ProtNLM"/>
    </source>
</evidence>
<protein>
    <recommendedName>
        <fullName evidence="4">VWFC domain-containing protein</fullName>
    </recommendedName>
</protein>
<reference evidence="2" key="2">
    <citation type="submission" date="2020-05" db="UniProtKB">
        <authorList>
            <consortium name="EnsemblMetazoa"/>
        </authorList>
    </citation>
    <scope>IDENTIFICATION</scope>
    <source>
        <strain evidence="2">MINIMUS1</strain>
    </source>
</reference>
<feature type="compositionally biased region" description="Polar residues" evidence="1">
    <location>
        <begin position="285"/>
        <end position="307"/>
    </location>
</feature>
<dbReference type="PANTHER" id="PTHR15256:SF6">
    <property type="entry name" value="INTEGRAL MEMBRANE PROTEIN DGCR2_IDD"/>
    <property type="match status" value="1"/>
</dbReference>
<feature type="region of interest" description="Disordered" evidence="1">
    <location>
        <begin position="285"/>
        <end position="321"/>
    </location>
</feature>
<organism evidence="2 3">
    <name type="scientific">Anopheles minimus</name>
    <dbReference type="NCBI Taxonomy" id="112268"/>
    <lineage>
        <taxon>Eukaryota</taxon>
        <taxon>Metazoa</taxon>
        <taxon>Ecdysozoa</taxon>
        <taxon>Arthropoda</taxon>
        <taxon>Hexapoda</taxon>
        <taxon>Insecta</taxon>
        <taxon>Pterygota</taxon>
        <taxon>Neoptera</taxon>
        <taxon>Endopterygota</taxon>
        <taxon>Diptera</taxon>
        <taxon>Nematocera</taxon>
        <taxon>Culicoidea</taxon>
        <taxon>Culicidae</taxon>
        <taxon>Anophelinae</taxon>
        <taxon>Anopheles</taxon>
    </lineage>
</organism>
<dbReference type="STRING" id="112268.A0A182VPT1"/>
<sequence length="358" mass="38767">MSKITEENRKSCLCFFGRWLWYGYVLLLQVPSINGAYGNVVSLPGECRDVNGKKVEQDAHYVPPGSDTCRLCLCDNGHPKACKAVLCSPPHDCKSFQIGSSCCEFICLDDTIGNTSDKNYDVGIRLRHRKSRAQEGREVIDDPNQRNLVNNVGYMGGSIGYLGGGTMNMDYSYVDHAVAPHYQLWKPPGAYYTRGEAPPPYEEAIAIAHAESLSSCTVSVATSTGRNFPLGVVQDSDAVPNITANTTNLISININGTGPGANVTDIGSADNSMGARSVATITNEDSPFVTSSSNRVGSINGRSTSLNGADRHSNETNDETSMTIYNPHPSNLLLQNDVIDFHSLCCNPSRYQQCSTMI</sequence>